<dbReference type="PANTHER" id="PTHR43016:SF13">
    <property type="entry name" value="PRESEQUENCE PROTEASE, MITOCHONDRIAL"/>
    <property type="match status" value="1"/>
</dbReference>
<keyword evidence="13" id="KW-0496">Mitochondrion</keyword>
<dbReference type="GO" id="GO:0046872">
    <property type="term" value="F:metal ion binding"/>
    <property type="evidence" value="ECO:0007669"/>
    <property type="project" value="UniProtKB-KW"/>
</dbReference>
<organism evidence="17 18">
    <name type="scientific">Massariosphaeria phaeospora</name>
    <dbReference type="NCBI Taxonomy" id="100035"/>
    <lineage>
        <taxon>Eukaryota</taxon>
        <taxon>Fungi</taxon>
        <taxon>Dikarya</taxon>
        <taxon>Ascomycota</taxon>
        <taxon>Pezizomycotina</taxon>
        <taxon>Dothideomycetes</taxon>
        <taxon>Pleosporomycetidae</taxon>
        <taxon>Pleosporales</taxon>
        <taxon>Pleosporales incertae sedis</taxon>
        <taxon>Massariosphaeria</taxon>
    </lineage>
</organism>
<sequence length="1027" mass="115564">MLRAAQAQIRRWLPRRQDCAALTDVSRCPDVSHLPNIGEQLHGFTLQRVKKVPELELTAVQLQHDRTGAEYMHVARDDANNVFSISFRTNPPDDTGVPHILEHTTLCGSEKYPVRDPFFKMVPRSLSNYMNAWTSQDHTTYPFATTNAQDFNNLMSVYLDATLHPLLQENDFTQEGWRIGPENPLATGDAASEDANRLVFKGVVYNEMKGQMSDADYLYYVRFHNHLFPALHNSGGDPQKITDLTWEQLRKYHADHYHPSNAKIVTYGNMPLDEHLQEVNARLNHFEKISVDHNVKMPIELDGPKYVTVPGPLDPLVPSDRQYKTSVTWLMGSITDPVEHFALNVLSAILFDKYSSPMYRSLVTAGLGADFSPNTGYESAGKRGVLSIGLSAVKKEDLPKVREAIAKTLLHLRKTGFAKKADGILHKLELGIKHKTAHFGMSMMQQLTPRWFHGGDPMDVLAWQELHDAFKARCEKGDYLESLIDKYLLNDKTLTFTMEPSQTYSQELADEESKRLAEKIREATKQFPNKQDAHQYLEKRELELLEVQEKGRDQDLSCLPTLHIQDIPREKERIPLRHDTIGHVNVQWREAPTNGLTYFRALHQFHNLPDELRQMIPLFTSAIMRLGTRHLTMEQLEELMTHKTGHLHVGHNTSPSPLSAASFREGIAISGYALDRNIPAMYEILRTIITETDFDGPEVEQNIRELLQRSTSGAINSIADSGHYFARTYAEASFSPVGRLEEQTEGISHVKLTTNLASRSSTESFSDVIQKLKAIQAFAIVNSDQLRVSLTCSSESSSANRKALRRFLGTLPTSTTIPSAPAETQYPRNTKSFFPLPYQVYYSAWVVPTVPYVDAASAPLEILAGLLQHNHLHHEIREKGGAYGGGAYAQGLGGVFGMYSYRDPNPQNTLKIMAEAGKWARDRTWTAQNLEAAKLAAFQGYDAPQAVDQDGLRLFLSGITDEMLQTRRERLLDVTAADIQMVADQFLVQRASESSVAVLGESKDWASAKNGWKIVDVGMAEKIKLMA</sequence>
<keyword evidence="11" id="KW-0809">Transit peptide</keyword>
<dbReference type="EMBL" id="JAADJZ010000003">
    <property type="protein sequence ID" value="KAF2876458.1"/>
    <property type="molecule type" value="Genomic_DNA"/>
</dbReference>
<evidence type="ECO:0000256" key="14">
    <source>
        <dbReference type="ARBA" id="ARBA00034552"/>
    </source>
</evidence>
<keyword evidence="7" id="KW-0645">Protease</keyword>
<evidence type="ECO:0000256" key="11">
    <source>
        <dbReference type="ARBA" id="ARBA00022946"/>
    </source>
</evidence>
<dbReference type="SUPFAM" id="SSF63411">
    <property type="entry name" value="LuxS/MPP-like metallohydrolase"/>
    <property type="match status" value="4"/>
</dbReference>
<dbReference type="InterPro" id="IPR007863">
    <property type="entry name" value="Peptidase_M16_C"/>
</dbReference>
<comment type="function">
    <text evidence="15">Degrades mitochondrial transit peptides after their cleavage in the intermembrane space or in the matrix, and presequence peptides; clearance of these peptides is required to keep the presequence processing machinery running. Preferentially cleaves the N-terminal side of paired basic amino acid residues. Also degrades other unstructured peptides. May function as an ATP-dependent peptidase as opposed to a metalloendopeptidase.</text>
</comment>
<evidence type="ECO:0000256" key="6">
    <source>
        <dbReference type="ARBA" id="ARBA00020167"/>
    </source>
</evidence>
<dbReference type="Pfam" id="PF22516">
    <property type="entry name" value="PreP_C"/>
    <property type="match status" value="1"/>
</dbReference>
<evidence type="ECO:0000256" key="12">
    <source>
        <dbReference type="ARBA" id="ARBA00023049"/>
    </source>
</evidence>
<keyword evidence="12" id="KW-0482">Metalloprotease</keyword>
<keyword evidence="9" id="KW-0378">Hydrolase</keyword>
<dbReference type="GO" id="GO:0005759">
    <property type="term" value="C:mitochondrial matrix"/>
    <property type="evidence" value="ECO:0007669"/>
    <property type="project" value="UniProtKB-SubCell"/>
</dbReference>
<keyword evidence="10" id="KW-0862">Zinc</keyword>
<evidence type="ECO:0000256" key="10">
    <source>
        <dbReference type="ARBA" id="ARBA00022833"/>
    </source>
</evidence>
<evidence type="ECO:0000259" key="16">
    <source>
        <dbReference type="SMART" id="SM01264"/>
    </source>
</evidence>
<dbReference type="Pfam" id="PF08367">
    <property type="entry name" value="M16C_assoc"/>
    <property type="match status" value="1"/>
</dbReference>
<dbReference type="PANTHER" id="PTHR43016">
    <property type="entry name" value="PRESEQUENCE PROTEASE"/>
    <property type="match status" value="1"/>
</dbReference>
<reference evidence="17 18" key="1">
    <citation type="submission" date="2020-01" db="EMBL/GenBank/DDBJ databases">
        <authorList>
            <consortium name="DOE Joint Genome Institute"/>
            <person name="Haridas S."/>
            <person name="Albert R."/>
            <person name="Binder M."/>
            <person name="Bloem J."/>
            <person name="Labutti K."/>
            <person name="Salamov A."/>
            <person name="Andreopoulos B."/>
            <person name="Baker S.E."/>
            <person name="Barry K."/>
            <person name="Bills G."/>
            <person name="Bluhm B.H."/>
            <person name="Cannon C."/>
            <person name="Castanera R."/>
            <person name="Culley D.E."/>
            <person name="Daum C."/>
            <person name="Ezra D."/>
            <person name="Gonzalez J.B."/>
            <person name="Henrissat B."/>
            <person name="Kuo A."/>
            <person name="Liang C."/>
            <person name="Lipzen A."/>
            <person name="Lutzoni F."/>
            <person name="Magnuson J."/>
            <person name="Mondo S."/>
            <person name="Nolan M."/>
            <person name="Ohm R."/>
            <person name="Pangilinan J."/>
            <person name="Park H.-J.H."/>
            <person name="Ramirez L."/>
            <person name="Alfaro M."/>
            <person name="Sun H."/>
            <person name="Tritt A."/>
            <person name="Yoshinaga Y."/>
            <person name="Zwiers L.-H.L."/>
            <person name="Turgeon B.G."/>
            <person name="Goodwin S.B."/>
            <person name="Spatafora J.W."/>
            <person name="Crous P.W."/>
            <person name="Grigoriev I.V."/>
        </authorList>
    </citation>
    <scope>NUCLEOTIDE SEQUENCE [LARGE SCALE GENOMIC DNA]</scope>
    <source>
        <strain evidence="17 18">CBS 611.86</strain>
    </source>
</reference>
<dbReference type="Gene3D" id="3.30.830.10">
    <property type="entry name" value="Metalloenzyme, LuxS/M16 peptidase-like"/>
    <property type="match status" value="4"/>
</dbReference>
<comment type="subunit">
    <text evidence="5">Monomer and homodimer; homodimerization is induced by binding of the substrate.</text>
</comment>
<keyword evidence="8" id="KW-0479">Metal-binding</keyword>
<evidence type="ECO:0000256" key="9">
    <source>
        <dbReference type="ARBA" id="ARBA00022801"/>
    </source>
</evidence>
<dbReference type="InterPro" id="IPR011249">
    <property type="entry name" value="Metalloenz_LuxS/M16"/>
</dbReference>
<accession>A0A7C8MEJ7</accession>
<dbReference type="OrthoDB" id="10250783at2759"/>
<evidence type="ECO:0000256" key="15">
    <source>
        <dbReference type="ARBA" id="ARBA00045897"/>
    </source>
</evidence>
<dbReference type="SMART" id="SM01264">
    <property type="entry name" value="M16C_associated"/>
    <property type="match status" value="1"/>
</dbReference>
<evidence type="ECO:0000313" key="17">
    <source>
        <dbReference type="EMBL" id="KAF2876458.1"/>
    </source>
</evidence>
<comment type="caution">
    <text evidence="17">The sequence shown here is derived from an EMBL/GenBank/DDBJ whole genome shotgun (WGS) entry which is preliminary data.</text>
</comment>
<dbReference type="InterPro" id="IPR011765">
    <property type="entry name" value="Pept_M16_N"/>
</dbReference>
<dbReference type="FunFam" id="3.30.830.10:FF:000013">
    <property type="entry name" value="Mitochondrial presequence protease"/>
    <property type="match status" value="1"/>
</dbReference>
<evidence type="ECO:0000256" key="5">
    <source>
        <dbReference type="ARBA" id="ARBA00011853"/>
    </source>
</evidence>
<name>A0A7C8MEJ7_9PLEO</name>
<evidence type="ECO:0000256" key="2">
    <source>
        <dbReference type="ARBA" id="ARBA00004305"/>
    </source>
</evidence>
<dbReference type="InterPro" id="IPR013578">
    <property type="entry name" value="Peptidase_M16C_assoc"/>
</dbReference>
<evidence type="ECO:0000313" key="18">
    <source>
        <dbReference type="Proteomes" id="UP000481861"/>
    </source>
</evidence>
<proteinExistence type="inferred from homology"/>
<evidence type="ECO:0000256" key="1">
    <source>
        <dbReference type="ARBA" id="ARBA00001947"/>
    </source>
</evidence>
<dbReference type="GO" id="GO:0016485">
    <property type="term" value="P:protein processing"/>
    <property type="evidence" value="ECO:0007669"/>
    <property type="project" value="TreeGrafter"/>
</dbReference>
<evidence type="ECO:0000256" key="13">
    <source>
        <dbReference type="ARBA" id="ARBA00023128"/>
    </source>
</evidence>
<comment type="cofactor">
    <cofactor evidence="1">
        <name>Zn(2+)</name>
        <dbReference type="ChEBI" id="CHEBI:29105"/>
    </cofactor>
</comment>
<evidence type="ECO:0000256" key="7">
    <source>
        <dbReference type="ARBA" id="ARBA00022670"/>
    </source>
</evidence>
<evidence type="ECO:0000256" key="8">
    <source>
        <dbReference type="ARBA" id="ARBA00022723"/>
    </source>
</evidence>
<comment type="similarity">
    <text evidence="4">Belongs to the peptidase M16 family. PreP subfamily.</text>
</comment>
<evidence type="ECO:0000256" key="4">
    <source>
        <dbReference type="ARBA" id="ARBA00007575"/>
    </source>
</evidence>
<dbReference type="Proteomes" id="UP000481861">
    <property type="component" value="Unassembled WGS sequence"/>
</dbReference>
<dbReference type="AlphaFoldDB" id="A0A7C8MEJ7"/>
<dbReference type="Pfam" id="PF05193">
    <property type="entry name" value="Peptidase_M16_C"/>
    <property type="match status" value="1"/>
</dbReference>
<evidence type="ECO:0000256" key="3">
    <source>
        <dbReference type="ARBA" id="ARBA00004569"/>
    </source>
</evidence>
<dbReference type="FunFam" id="3.30.830.10:FF:000009">
    <property type="entry name" value="Presequence protease, mitochondrial"/>
    <property type="match status" value="1"/>
</dbReference>
<dbReference type="GO" id="GO:0004222">
    <property type="term" value="F:metalloendopeptidase activity"/>
    <property type="evidence" value="ECO:0007669"/>
    <property type="project" value="TreeGrafter"/>
</dbReference>
<feature type="domain" description="Peptidase M16C associated" evidence="16">
    <location>
        <begin position="498"/>
        <end position="756"/>
    </location>
</feature>
<dbReference type="FunFam" id="3.30.830.10:FF:000011">
    <property type="entry name" value="Presequence protease, mitochondrial"/>
    <property type="match status" value="1"/>
</dbReference>
<comment type="subcellular location">
    <subcellularLocation>
        <location evidence="3">Mitochondrion intermembrane space</location>
    </subcellularLocation>
    <subcellularLocation>
        <location evidence="2">Mitochondrion matrix</location>
    </subcellularLocation>
</comment>
<dbReference type="InterPro" id="IPR055130">
    <property type="entry name" value="PreP_C"/>
</dbReference>
<keyword evidence="18" id="KW-1185">Reference proteome</keyword>
<dbReference type="GO" id="GO:0005758">
    <property type="term" value="C:mitochondrial intermembrane space"/>
    <property type="evidence" value="ECO:0007669"/>
    <property type="project" value="UniProtKB-SubCell"/>
</dbReference>
<gene>
    <name evidence="17" type="ORF">BDV95DRAFT_483670</name>
</gene>
<dbReference type="Pfam" id="PF00675">
    <property type="entry name" value="Peptidase_M16"/>
    <property type="match status" value="1"/>
</dbReference>
<protein>
    <recommendedName>
        <fullName evidence="6">Presequence protease, mitochondrial</fullName>
    </recommendedName>
    <alternativeName>
        <fullName evidence="14">Pitrilysin metalloproteinase</fullName>
    </alternativeName>
</protein>